<dbReference type="Pfam" id="PF02065">
    <property type="entry name" value="Melibiase"/>
    <property type="match status" value="1"/>
</dbReference>
<dbReference type="Pfam" id="PF16875">
    <property type="entry name" value="Glyco_hydro_36N"/>
    <property type="match status" value="1"/>
</dbReference>
<feature type="binding site" evidence="7">
    <location>
        <position position="526"/>
    </location>
    <ligand>
        <name>substrate</name>
    </ligand>
</feature>
<sequence length="730" mass="83174">MDIRYIEQSKIFVIETENTSYCIGALYDEGFLTHLYYGDKLEIADASYLLKLVDQYGTPSSVMRDRSSFLDRFPFEYSTNNVGDYRKSSIEITDVNGHSSVSFSYESHNIYKGKKKLEGLPATFGSEADSMTLDITAIDKATGLKAVLSYSVFEGIDAITRSIRFVNTSNAPIMLDKAMSMTMDMDNEGYELLTLHGSWARERAMDFREIGYGDTSIESFRGESSHQLQPFMALVQNGDSEDTGKVYGFSFIYSGNFEAGVCRSQFDSLRLYMGICQKNFRWKLGAGEEFQAPEVVTVYSSEGLGRMRRTFHDLYRNHLIRSKYKDKERPILINNWEATYFDFDNEKLLAIAREAKKSGIEMLVMDDGWFGERNDDNSSLGDWYVNEKKLKGGLKKLVDDVNAIGLKFGIWMEPEMISPVSKLYDEHPDWAIKTADREPCRSRNQYVLDITRKEVSDYVYSRIKDILSSANIEYLKWDMNRQLCDLGSLGLSADSQGELSHRYVLAVYDLMERLVKDFPDLLLENCSGGGARFDAGMLYYSPQIWCSDDTDAIERLKIQEGTSLIFPLSTMGAHVSDCPNHTVGRTTPFKTRGNVALAGTFGYELDITKIPQEDRDDIPRQVAEYHKYNELVRTGDYYRYASYQRNHEFDAYGVISKDKKKALITYVQVMAKPNTTNRILKVKGLDDKKIYRIEGTDVEALGATIRKVGLVMPSLNGDFRSELIYLVAKD</sequence>
<feature type="domain" description="Glycosyl hydrolase family 36 C-terminal" evidence="8">
    <location>
        <begin position="651"/>
        <end position="726"/>
    </location>
</feature>
<dbReference type="PRINTS" id="PR00743">
    <property type="entry name" value="GLHYDRLASE36"/>
</dbReference>
<dbReference type="SUPFAM" id="SSF51445">
    <property type="entry name" value="(Trans)glycosidases"/>
    <property type="match status" value="1"/>
</dbReference>
<keyword evidence="11" id="KW-1185">Reference proteome</keyword>
<evidence type="ECO:0000256" key="4">
    <source>
        <dbReference type="ARBA" id="ARBA00023295"/>
    </source>
</evidence>
<evidence type="ECO:0000256" key="5">
    <source>
        <dbReference type="PIRNR" id="PIRNR005536"/>
    </source>
</evidence>
<evidence type="ECO:0000256" key="7">
    <source>
        <dbReference type="PIRSR" id="PIRSR005536-2"/>
    </source>
</evidence>
<keyword evidence="4 5" id="KW-0326">Glycosidase</keyword>
<dbReference type="Gene3D" id="2.60.40.1180">
    <property type="entry name" value="Golgi alpha-mannosidase II"/>
    <property type="match status" value="1"/>
</dbReference>
<feature type="binding site" evidence="7">
    <location>
        <begin position="476"/>
        <end position="480"/>
    </location>
    <ligand>
        <name>substrate</name>
    </ligand>
</feature>
<dbReference type="InterPro" id="IPR013780">
    <property type="entry name" value="Glyco_hydro_b"/>
</dbReference>
<dbReference type="PROSITE" id="PS00512">
    <property type="entry name" value="ALPHA_GALACTOSIDASE"/>
    <property type="match status" value="1"/>
</dbReference>
<proteinExistence type="inferred from homology"/>
<feature type="active site" description="Proton donor" evidence="6">
    <location>
        <position position="548"/>
    </location>
</feature>
<dbReference type="InterPro" id="IPR031704">
    <property type="entry name" value="Glyco_hydro_36_N"/>
</dbReference>
<dbReference type="CDD" id="cd14791">
    <property type="entry name" value="GH36"/>
    <property type="match status" value="1"/>
</dbReference>
<dbReference type="Proteomes" id="UP000179284">
    <property type="component" value="Chromosome I"/>
</dbReference>
<comment type="similarity">
    <text evidence="5">Belongs to the glycosyl hydrolase.</text>
</comment>
<dbReference type="GO" id="GO:0016052">
    <property type="term" value="P:carbohydrate catabolic process"/>
    <property type="evidence" value="ECO:0007669"/>
    <property type="project" value="InterPro"/>
</dbReference>
<dbReference type="Gene3D" id="3.20.20.70">
    <property type="entry name" value="Aldolase class I"/>
    <property type="match status" value="1"/>
</dbReference>
<dbReference type="InterPro" id="IPR031705">
    <property type="entry name" value="Glyco_hydro_36_C"/>
</dbReference>
<dbReference type="Pfam" id="PF16874">
    <property type="entry name" value="Glyco_hydro_36C"/>
    <property type="match status" value="1"/>
</dbReference>
<feature type="binding site" evidence="7">
    <location>
        <position position="199"/>
    </location>
    <ligand>
        <name>substrate</name>
    </ligand>
</feature>
<dbReference type="RefSeq" id="WP_071176626.1">
    <property type="nucleotide sequence ID" value="NZ_CP017831.1"/>
</dbReference>
<feature type="binding site" evidence="7">
    <location>
        <begin position="366"/>
        <end position="367"/>
    </location>
    <ligand>
        <name>substrate</name>
    </ligand>
</feature>
<dbReference type="PANTHER" id="PTHR43053:SF3">
    <property type="entry name" value="ALPHA-GALACTOSIDASE C-RELATED"/>
    <property type="match status" value="1"/>
</dbReference>
<name>A0A1D9P304_9FIRM</name>
<gene>
    <name evidence="10" type="ORF">bhn_I1945</name>
</gene>
<evidence type="ECO:0000256" key="3">
    <source>
        <dbReference type="ARBA" id="ARBA00022801"/>
    </source>
</evidence>
<dbReference type="InterPro" id="IPR013785">
    <property type="entry name" value="Aldolase_TIM"/>
</dbReference>
<evidence type="ECO:0000256" key="1">
    <source>
        <dbReference type="ARBA" id="ARBA00001255"/>
    </source>
</evidence>
<dbReference type="InterPro" id="IPR050985">
    <property type="entry name" value="Alpha-glycosidase_related"/>
</dbReference>
<dbReference type="FunFam" id="3.20.20.70:FF:000118">
    <property type="entry name" value="Alpha-galactosidase"/>
    <property type="match status" value="1"/>
</dbReference>
<dbReference type="OrthoDB" id="9758822at2"/>
<evidence type="ECO:0000259" key="9">
    <source>
        <dbReference type="Pfam" id="PF16875"/>
    </source>
</evidence>
<feature type="binding site" evidence="7">
    <location>
        <position position="443"/>
    </location>
    <ligand>
        <name>substrate</name>
    </ligand>
</feature>
<dbReference type="InterPro" id="IPR002252">
    <property type="entry name" value="Glyco_hydro_36"/>
</dbReference>
<dbReference type="PIRSF" id="PIRSF005536">
    <property type="entry name" value="Agal"/>
    <property type="match status" value="1"/>
</dbReference>
<evidence type="ECO:0000313" key="10">
    <source>
        <dbReference type="EMBL" id="AOZ96978.1"/>
    </source>
</evidence>
<feature type="binding site" evidence="7">
    <location>
        <position position="548"/>
    </location>
    <ligand>
        <name>substrate</name>
    </ligand>
</feature>
<accession>A0A1D9P304</accession>
<dbReference type="PANTHER" id="PTHR43053">
    <property type="entry name" value="GLYCOSIDASE FAMILY 31"/>
    <property type="match status" value="1"/>
</dbReference>
<dbReference type="AlphaFoldDB" id="A0A1D9P304"/>
<reference evidence="11" key="1">
    <citation type="submission" date="2016-10" db="EMBL/GenBank/DDBJ databases">
        <title>The complete genome sequence of the rumen bacterium Butyrivibrio hungatei MB2003.</title>
        <authorList>
            <person name="Palevich N."/>
            <person name="Kelly W.J."/>
            <person name="Leahy S.C."/>
            <person name="Altermann E."/>
            <person name="Rakonjac J."/>
            <person name="Attwood G.T."/>
        </authorList>
    </citation>
    <scope>NUCLEOTIDE SEQUENCE [LARGE SCALE GENOMIC DNA]</scope>
    <source>
        <strain evidence="11">MB2003</strain>
    </source>
</reference>
<comment type="catalytic activity">
    <reaction evidence="1 5">
        <text>Hydrolysis of terminal, non-reducing alpha-D-galactose residues in alpha-D-galactosides, including galactose oligosaccharides, galactomannans and galactolipids.</text>
        <dbReference type="EC" id="3.2.1.22"/>
    </reaction>
</comment>
<evidence type="ECO:0000256" key="2">
    <source>
        <dbReference type="ARBA" id="ARBA00012755"/>
    </source>
</evidence>
<organism evidence="10 11">
    <name type="scientific">Butyrivibrio hungatei</name>
    <dbReference type="NCBI Taxonomy" id="185008"/>
    <lineage>
        <taxon>Bacteria</taxon>
        <taxon>Bacillati</taxon>
        <taxon>Bacillota</taxon>
        <taxon>Clostridia</taxon>
        <taxon>Lachnospirales</taxon>
        <taxon>Lachnospiraceae</taxon>
        <taxon>Butyrivibrio</taxon>
    </lineage>
</organism>
<dbReference type="Gene3D" id="2.70.98.60">
    <property type="entry name" value="alpha-galactosidase from lactobacil brevis"/>
    <property type="match status" value="1"/>
</dbReference>
<dbReference type="GO" id="GO:0004557">
    <property type="term" value="F:alpha-galactosidase activity"/>
    <property type="evidence" value="ECO:0007669"/>
    <property type="project" value="UniProtKB-UniRule"/>
</dbReference>
<evidence type="ECO:0000313" key="11">
    <source>
        <dbReference type="Proteomes" id="UP000179284"/>
    </source>
</evidence>
<dbReference type="EC" id="3.2.1.22" evidence="2 5"/>
<feature type="active site" description="Nucleophile" evidence="6">
    <location>
        <position position="478"/>
    </location>
</feature>
<dbReference type="KEGG" id="bhu:bhn_I1945"/>
<evidence type="ECO:0000256" key="6">
    <source>
        <dbReference type="PIRSR" id="PIRSR005536-1"/>
    </source>
</evidence>
<dbReference type="InterPro" id="IPR017853">
    <property type="entry name" value="GH"/>
</dbReference>
<protein>
    <recommendedName>
        <fullName evidence="2 5">Alpha-galactosidase</fullName>
        <ecNumber evidence="2 5">3.2.1.22</ecNumber>
    </recommendedName>
</protein>
<evidence type="ECO:0000259" key="8">
    <source>
        <dbReference type="Pfam" id="PF16874"/>
    </source>
</evidence>
<feature type="domain" description="Glycosyl hydrolase family 36 N-terminal" evidence="9">
    <location>
        <begin position="30"/>
        <end position="284"/>
    </location>
</feature>
<keyword evidence="3 5" id="KW-0378">Hydrolase</keyword>
<dbReference type="EMBL" id="CP017831">
    <property type="protein sequence ID" value="AOZ96978.1"/>
    <property type="molecule type" value="Genomic_DNA"/>
</dbReference>
<dbReference type="InterPro" id="IPR000111">
    <property type="entry name" value="Glyco_hydro_27/36_CS"/>
</dbReference>
<dbReference type="InterPro" id="IPR038417">
    <property type="entry name" value="Alpga-gal_N_sf"/>
</dbReference>